<evidence type="ECO:0000313" key="2">
    <source>
        <dbReference type="Proteomes" id="UP000324222"/>
    </source>
</evidence>
<name>A0A5B7ERL8_PORTR</name>
<accession>A0A5B7ERL8</accession>
<keyword evidence="2" id="KW-1185">Reference proteome</keyword>
<proteinExistence type="predicted"/>
<reference evidence="1 2" key="1">
    <citation type="submission" date="2019-05" db="EMBL/GenBank/DDBJ databases">
        <title>Another draft genome of Portunus trituberculatus and its Hox gene families provides insights of decapod evolution.</title>
        <authorList>
            <person name="Jeong J.-H."/>
            <person name="Song I."/>
            <person name="Kim S."/>
            <person name="Choi T."/>
            <person name="Kim D."/>
            <person name="Ryu S."/>
            <person name="Kim W."/>
        </authorList>
    </citation>
    <scope>NUCLEOTIDE SEQUENCE [LARGE SCALE GENOMIC DNA]</scope>
    <source>
        <tissue evidence="1">Muscle</tissue>
    </source>
</reference>
<dbReference type="EMBL" id="VSRR010003776">
    <property type="protein sequence ID" value="MPC37410.1"/>
    <property type="molecule type" value="Genomic_DNA"/>
</dbReference>
<organism evidence="1 2">
    <name type="scientific">Portunus trituberculatus</name>
    <name type="common">Swimming crab</name>
    <name type="synonym">Neptunus trituberculatus</name>
    <dbReference type="NCBI Taxonomy" id="210409"/>
    <lineage>
        <taxon>Eukaryota</taxon>
        <taxon>Metazoa</taxon>
        <taxon>Ecdysozoa</taxon>
        <taxon>Arthropoda</taxon>
        <taxon>Crustacea</taxon>
        <taxon>Multicrustacea</taxon>
        <taxon>Malacostraca</taxon>
        <taxon>Eumalacostraca</taxon>
        <taxon>Eucarida</taxon>
        <taxon>Decapoda</taxon>
        <taxon>Pleocyemata</taxon>
        <taxon>Brachyura</taxon>
        <taxon>Eubrachyura</taxon>
        <taxon>Portunoidea</taxon>
        <taxon>Portunidae</taxon>
        <taxon>Portuninae</taxon>
        <taxon>Portunus</taxon>
    </lineage>
</organism>
<protein>
    <submittedName>
        <fullName evidence="1">Uncharacterized protein</fullName>
    </submittedName>
</protein>
<gene>
    <name evidence="1" type="ORF">E2C01_030887</name>
</gene>
<dbReference type="AlphaFoldDB" id="A0A5B7ERL8"/>
<evidence type="ECO:0000313" key="1">
    <source>
        <dbReference type="EMBL" id="MPC37410.1"/>
    </source>
</evidence>
<comment type="caution">
    <text evidence="1">The sequence shown here is derived from an EMBL/GenBank/DDBJ whole genome shotgun (WGS) entry which is preliminary data.</text>
</comment>
<dbReference type="Proteomes" id="UP000324222">
    <property type="component" value="Unassembled WGS sequence"/>
</dbReference>
<sequence length="105" mass="10668">MLTAMGEDSILRWSGPVKSCTGLHSEAFPKQGNGTDHAGPGGGGWWDAIFCCTMLTRMSVYCCIMATIRGSLLSAPDCEGWGGAAAGGMSPCAGVALGAVRGVRA</sequence>